<dbReference type="Gene3D" id="1.10.238.10">
    <property type="entry name" value="EF-hand"/>
    <property type="match status" value="1"/>
</dbReference>
<keyword evidence="2" id="KW-0812">Transmembrane</keyword>
<dbReference type="PROSITE" id="PS00018">
    <property type="entry name" value="EF_HAND_1"/>
    <property type="match status" value="1"/>
</dbReference>
<gene>
    <name evidence="4" type="ORF">PCOR1329_LOCUS2180</name>
</gene>
<feature type="domain" description="EF-hand" evidence="3">
    <location>
        <begin position="54"/>
        <end position="89"/>
    </location>
</feature>
<keyword evidence="1" id="KW-0106">Calcium</keyword>
<evidence type="ECO:0000256" key="1">
    <source>
        <dbReference type="ARBA" id="ARBA00022837"/>
    </source>
</evidence>
<evidence type="ECO:0000313" key="5">
    <source>
        <dbReference type="Proteomes" id="UP001189429"/>
    </source>
</evidence>
<dbReference type="InterPro" id="IPR011992">
    <property type="entry name" value="EF-hand-dom_pair"/>
</dbReference>
<evidence type="ECO:0000259" key="3">
    <source>
        <dbReference type="PROSITE" id="PS50222"/>
    </source>
</evidence>
<sequence>MTLDTYFITVIRPIMATAPLSGFFFILFVMLGNAFKIAREDKENVAKDAEHEKRRELKGASGFLELDKDGSGDLTYDEFKSALSHPQVRQVLSLLDLTKQEMLDSWDIMDDGDNVLTIVEFTNGIRRMKGRAKSKDIQDVYKRLGQTGDIFHDVWAELEEYRLEMRLLEDKAAAVSEDTSEMLGLLREMFMR</sequence>
<dbReference type="InterPro" id="IPR018247">
    <property type="entry name" value="EF_Hand_1_Ca_BS"/>
</dbReference>
<evidence type="ECO:0000313" key="4">
    <source>
        <dbReference type="EMBL" id="CAK0791215.1"/>
    </source>
</evidence>
<reference evidence="4" key="1">
    <citation type="submission" date="2023-10" db="EMBL/GenBank/DDBJ databases">
        <authorList>
            <person name="Chen Y."/>
            <person name="Shah S."/>
            <person name="Dougan E. K."/>
            <person name="Thang M."/>
            <person name="Chan C."/>
        </authorList>
    </citation>
    <scope>NUCLEOTIDE SEQUENCE [LARGE SCALE GENOMIC DNA]</scope>
</reference>
<feature type="transmembrane region" description="Helical" evidence="2">
    <location>
        <begin position="6"/>
        <end position="32"/>
    </location>
</feature>
<organism evidence="4 5">
    <name type="scientific">Prorocentrum cordatum</name>
    <dbReference type="NCBI Taxonomy" id="2364126"/>
    <lineage>
        <taxon>Eukaryota</taxon>
        <taxon>Sar</taxon>
        <taxon>Alveolata</taxon>
        <taxon>Dinophyceae</taxon>
        <taxon>Prorocentrales</taxon>
        <taxon>Prorocentraceae</taxon>
        <taxon>Prorocentrum</taxon>
    </lineage>
</organism>
<dbReference type="PROSITE" id="PS50222">
    <property type="entry name" value="EF_HAND_2"/>
    <property type="match status" value="1"/>
</dbReference>
<keyword evidence="5" id="KW-1185">Reference proteome</keyword>
<dbReference type="EMBL" id="CAUYUJ010000545">
    <property type="protein sequence ID" value="CAK0791215.1"/>
    <property type="molecule type" value="Genomic_DNA"/>
</dbReference>
<comment type="caution">
    <text evidence="4">The sequence shown here is derived from an EMBL/GenBank/DDBJ whole genome shotgun (WGS) entry which is preliminary data.</text>
</comment>
<dbReference type="SUPFAM" id="SSF47473">
    <property type="entry name" value="EF-hand"/>
    <property type="match status" value="1"/>
</dbReference>
<dbReference type="Proteomes" id="UP001189429">
    <property type="component" value="Unassembled WGS sequence"/>
</dbReference>
<proteinExistence type="predicted"/>
<feature type="non-terminal residue" evidence="4">
    <location>
        <position position="192"/>
    </location>
</feature>
<evidence type="ECO:0000256" key="2">
    <source>
        <dbReference type="SAM" id="Phobius"/>
    </source>
</evidence>
<accession>A0ABN9PE99</accession>
<dbReference type="InterPro" id="IPR002048">
    <property type="entry name" value="EF_hand_dom"/>
</dbReference>
<keyword evidence="2" id="KW-0472">Membrane</keyword>
<protein>
    <recommendedName>
        <fullName evidence="3">EF-hand domain-containing protein</fullName>
    </recommendedName>
</protein>
<keyword evidence="2" id="KW-1133">Transmembrane helix</keyword>
<name>A0ABN9PE99_9DINO</name>